<comment type="subcellular location">
    <subcellularLocation>
        <location evidence="8">Cytoplasm</location>
    </subcellularLocation>
</comment>
<evidence type="ECO:0000256" key="6">
    <source>
        <dbReference type="ARBA" id="ARBA00023146"/>
    </source>
</evidence>
<keyword evidence="5 8" id="KW-0648">Protein biosynthesis</keyword>
<evidence type="ECO:0000256" key="8">
    <source>
        <dbReference type="HAMAP-Rule" id="MF_00255"/>
    </source>
</evidence>
<evidence type="ECO:0000256" key="4">
    <source>
        <dbReference type="ARBA" id="ARBA00022840"/>
    </source>
</evidence>
<dbReference type="HAMAP" id="MF_00255">
    <property type="entry name" value="Gly_tRNA_synth_beta"/>
    <property type="match status" value="1"/>
</dbReference>
<keyword evidence="3 8" id="KW-0547">Nucleotide-binding</keyword>
<comment type="subunit">
    <text evidence="8">Tetramer of two alpha and two beta subunits.</text>
</comment>
<dbReference type="EMBL" id="FOKY01000002">
    <property type="protein sequence ID" value="SFB74286.1"/>
    <property type="molecule type" value="Genomic_DNA"/>
</dbReference>
<evidence type="ECO:0000313" key="9">
    <source>
        <dbReference type="EMBL" id="SFB74286.1"/>
    </source>
</evidence>
<dbReference type="Pfam" id="PF02092">
    <property type="entry name" value="tRNA_synt_2f"/>
    <property type="match status" value="1"/>
</dbReference>
<dbReference type="STRING" id="34097.SAMN02745150_00536"/>
<dbReference type="SUPFAM" id="SSF109604">
    <property type="entry name" value="HD-domain/PDEase-like"/>
    <property type="match status" value="1"/>
</dbReference>
<reference evidence="10" key="1">
    <citation type="submission" date="2016-10" db="EMBL/GenBank/DDBJ databases">
        <authorList>
            <person name="Varghese N."/>
            <person name="Submissions S."/>
        </authorList>
    </citation>
    <scope>NUCLEOTIDE SEQUENCE [LARGE SCALE GENOMIC DNA]</scope>
    <source>
        <strain evidence="10">ATCC 43811</strain>
    </source>
</reference>
<evidence type="ECO:0000256" key="5">
    <source>
        <dbReference type="ARBA" id="ARBA00022917"/>
    </source>
</evidence>
<dbReference type="OrthoDB" id="9775440at2"/>
<dbReference type="RefSeq" id="WP_159428142.1">
    <property type="nucleotide sequence ID" value="NZ_FOKY01000002.1"/>
</dbReference>
<keyword evidence="8" id="KW-0963">Cytoplasm</keyword>
<proteinExistence type="inferred from homology"/>
<comment type="similarity">
    <text evidence="1 8">Belongs to the class-II aminoacyl-tRNA synthetase family.</text>
</comment>
<accession>A0A1I1DIM8</accession>
<dbReference type="NCBIfam" id="TIGR00211">
    <property type="entry name" value="glyS"/>
    <property type="match status" value="1"/>
</dbReference>
<sequence>MPNFIFELLVEEIPHEILPKTLQHLQKSVPLAFQQADIHYTDIEYFATPRRLSFYVSGLPAHGNNQLLEQKGPSVKAAYLDGKPTKALEGFFKTYNVSSDDIIIRNIKGQEYIFIEKQKKGQPIETLLEEITTEIVTGIKFNEPMRWNHQGQIYEFIRPVRSIIAMLDDKILPLKFFGLEARNILLGHRQLFPKPVILIHADNYAETLTSLGVLPSFEERATTIEKAADLLAQTQNANALLDSELSNTLASLTEFPHPILAEFDPEFLLLPKEVLISEMKIHQKYIPIISHEGVLMPYYIITANIPCSDEETCKNVIAGNSRVLKARFADGAFFYEEDIKKGLEFYRQTLHSIAFVDGAGSMNDKIERMQKIGTILNKQLHLNLDSQLLLQAIAYSKADLASLMVGEFPELQGIIGSYYAQKAGLPKPVASAIKEQYYPLALDKNYTMPSQALSGILALTDRLDNLLTLYAVGKEVTGSRDPYALRRQVIAIIHILEAFGWNNFSVSEFLTAVLDIYQPLLQVELKHWQDSITKFIQVRIENILKQAPYHFSADIIAIICDQGTDNILESIQKASALQDLRTHHSQQLQILTGLSKRISNILEDYTITNFDPQLLQAPAEKMLFKSYQVIENKISTLSYAEKLKELLSLEPVITDFFANIMIKTGDIQENNRLALLSFINSLFKEIADFSRLSNAEK</sequence>
<name>A0A1I1DIM8_BREAD</name>
<keyword evidence="4 8" id="KW-0067">ATP-binding</keyword>
<gene>
    <name evidence="8" type="primary">glyS</name>
    <name evidence="9" type="ORF">SAMN02745150_00536</name>
</gene>
<dbReference type="EC" id="6.1.1.14" evidence="8"/>
<dbReference type="Proteomes" id="UP000240042">
    <property type="component" value="Unassembled WGS sequence"/>
</dbReference>
<dbReference type="PANTHER" id="PTHR30075:SF2">
    <property type="entry name" value="GLYCINE--TRNA LIGASE, CHLOROPLASTIC_MITOCHONDRIAL 2"/>
    <property type="match status" value="1"/>
</dbReference>
<keyword evidence="2 8" id="KW-0436">Ligase</keyword>
<evidence type="ECO:0000313" key="10">
    <source>
        <dbReference type="Proteomes" id="UP000240042"/>
    </source>
</evidence>
<dbReference type="GO" id="GO:0006426">
    <property type="term" value="P:glycyl-tRNA aminoacylation"/>
    <property type="evidence" value="ECO:0007669"/>
    <property type="project" value="UniProtKB-UniRule"/>
</dbReference>
<dbReference type="PROSITE" id="PS50861">
    <property type="entry name" value="AA_TRNA_LIGASE_II_GLYAB"/>
    <property type="match status" value="1"/>
</dbReference>
<evidence type="ECO:0000256" key="2">
    <source>
        <dbReference type="ARBA" id="ARBA00022598"/>
    </source>
</evidence>
<keyword evidence="6 8" id="KW-0030">Aminoacyl-tRNA synthetase</keyword>
<evidence type="ECO:0000256" key="3">
    <source>
        <dbReference type="ARBA" id="ARBA00022741"/>
    </source>
</evidence>
<dbReference type="InterPro" id="IPR015944">
    <property type="entry name" value="Gly-tRNA-synth_bsu"/>
</dbReference>
<protein>
    <recommendedName>
        <fullName evidence="8">Glycine--tRNA ligase beta subunit</fullName>
        <ecNumber evidence="8">6.1.1.14</ecNumber>
    </recommendedName>
    <alternativeName>
        <fullName evidence="8">Glycyl-tRNA synthetase beta subunit</fullName>
        <shortName evidence="8">GlyRS</shortName>
    </alternativeName>
</protein>
<dbReference type="GO" id="GO:0005829">
    <property type="term" value="C:cytosol"/>
    <property type="evidence" value="ECO:0007669"/>
    <property type="project" value="TreeGrafter"/>
</dbReference>
<dbReference type="GO" id="GO:0005524">
    <property type="term" value="F:ATP binding"/>
    <property type="evidence" value="ECO:0007669"/>
    <property type="project" value="UniProtKB-UniRule"/>
</dbReference>
<keyword evidence="10" id="KW-1185">Reference proteome</keyword>
<dbReference type="InterPro" id="IPR006194">
    <property type="entry name" value="Gly-tRNA-synth_heterodimer"/>
</dbReference>
<comment type="catalytic activity">
    <reaction evidence="7 8">
        <text>tRNA(Gly) + glycine + ATP = glycyl-tRNA(Gly) + AMP + diphosphate</text>
        <dbReference type="Rhea" id="RHEA:16013"/>
        <dbReference type="Rhea" id="RHEA-COMP:9664"/>
        <dbReference type="Rhea" id="RHEA-COMP:9683"/>
        <dbReference type="ChEBI" id="CHEBI:30616"/>
        <dbReference type="ChEBI" id="CHEBI:33019"/>
        <dbReference type="ChEBI" id="CHEBI:57305"/>
        <dbReference type="ChEBI" id="CHEBI:78442"/>
        <dbReference type="ChEBI" id="CHEBI:78522"/>
        <dbReference type="ChEBI" id="CHEBI:456215"/>
        <dbReference type="EC" id="6.1.1.14"/>
    </reaction>
</comment>
<evidence type="ECO:0000256" key="7">
    <source>
        <dbReference type="ARBA" id="ARBA00047937"/>
    </source>
</evidence>
<evidence type="ECO:0000256" key="1">
    <source>
        <dbReference type="ARBA" id="ARBA00008226"/>
    </source>
</evidence>
<dbReference type="PANTHER" id="PTHR30075">
    <property type="entry name" value="GLYCYL-TRNA SYNTHETASE"/>
    <property type="match status" value="1"/>
</dbReference>
<organism evidence="9 10">
    <name type="scientific">Brevinema andersonii</name>
    <dbReference type="NCBI Taxonomy" id="34097"/>
    <lineage>
        <taxon>Bacteria</taxon>
        <taxon>Pseudomonadati</taxon>
        <taxon>Spirochaetota</taxon>
        <taxon>Spirochaetia</taxon>
        <taxon>Brevinematales</taxon>
        <taxon>Brevinemataceae</taxon>
        <taxon>Brevinema</taxon>
    </lineage>
</organism>
<dbReference type="GO" id="GO:0004820">
    <property type="term" value="F:glycine-tRNA ligase activity"/>
    <property type="evidence" value="ECO:0007669"/>
    <property type="project" value="UniProtKB-UniRule"/>
</dbReference>
<dbReference type="PRINTS" id="PR01045">
    <property type="entry name" value="TRNASYNTHGB"/>
</dbReference>
<dbReference type="AlphaFoldDB" id="A0A1I1DIM8"/>